<comment type="catalytic activity">
    <reaction evidence="7 8">
        <text>2 cob(II)alamin + reduced [electron-transfer flavoprotein] + 2 ATP = 2 adenosylcob(III)alamin + 2 triphosphate + oxidized [electron-transfer flavoprotein] + 3 H(+)</text>
        <dbReference type="Rhea" id="RHEA:28671"/>
        <dbReference type="Rhea" id="RHEA-COMP:10685"/>
        <dbReference type="Rhea" id="RHEA-COMP:10686"/>
        <dbReference type="ChEBI" id="CHEBI:15378"/>
        <dbReference type="ChEBI" id="CHEBI:16304"/>
        <dbReference type="ChEBI" id="CHEBI:18036"/>
        <dbReference type="ChEBI" id="CHEBI:18408"/>
        <dbReference type="ChEBI" id="CHEBI:30616"/>
        <dbReference type="ChEBI" id="CHEBI:57692"/>
        <dbReference type="ChEBI" id="CHEBI:58307"/>
        <dbReference type="EC" id="2.5.1.17"/>
    </reaction>
</comment>
<dbReference type="InterPro" id="IPR027417">
    <property type="entry name" value="P-loop_NTPase"/>
</dbReference>
<evidence type="ECO:0000256" key="1">
    <source>
        <dbReference type="ARBA" id="ARBA00005121"/>
    </source>
</evidence>
<organism evidence="9 10">
    <name type="scientific">Zymobacter palmae</name>
    <dbReference type="NCBI Taxonomy" id="33074"/>
    <lineage>
        <taxon>Bacteria</taxon>
        <taxon>Pseudomonadati</taxon>
        <taxon>Pseudomonadota</taxon>
        <taxon>Gammaproteobacteria</taxon>
        <taxon>Oceanospirillales</taxon>
        <taxon>Halomonadaceae</taxon>
        <taxon>Zymobacter group</taxon>
        <taxon>Zymobacter</taxon>
    </lineage>
</organism>
<dbReference type="GO" id="GO:0009236">
    <property type="term" value="P:cobalamin biosynthetic process"/>
    <property type="evidence" value="ECO:0007669"/>
    <property type="project" value="UniProtKB-UniRule"/>
</dbReference>
<gene>
    <name evidence="9" type="ORF">ZBT109_1522</name>
</gene>
<evidence type="ECO:0000313" key="10">
    <source>
        <dbReference type="Proteomes" id="UP000267342"/>
    </source>
</evidence>
<keyword evidence="8" id="KW-0963">Cytoplasm</keyword>
<evidence type="ECO:0000256" key="5">
    <source>
        <dbReference type="ARBA" id="ARBA00024929"/>
    </source>
</evidence>
<dbReference type="Pfam" id="PF02572">
    <property type="entry name" value="CobA_CobO_BtuR"/>
    <property type="match status" value="1"/>
</dbReference>
<dbReference type="KEGG" id="zpl:ZBT109_1522"/>
<dbReference type="GO" id="GO:0005524">
    <property type="term" value="F:ATP binding"/>
    <property type="evidence" value="ECO:0007669"/>
    <property type="project" value="UniProtKB-UniRule"/>
</dbReference>
<dbReference type="GO" id="GO:0008817">
    <property type="term" value="F:corrinoid adenosyltransferase activity"/>
    <property type="evidence" value="ECO:0007669"/>
    <property type="project" value="UniProtKB-UniRule"/>
</dbReference>
<comment type="pathway">
    <text evidence="1 8">Cofactor biosynthesis; adenosylcobalamin biosynthesis; adenosylcobalamin from cob(II)yrinate a,c-diamide: step 2/7.</text>
</comment>
<comment type="similarity">
    <text evidence="2 8">Belongs to the Cob(I)alamin adenosyltransferase family.</text>
</comment>
<evidence type="ECO:0000256" key="2">
    <source>
        <dbReference type="ARBA" id="ARBA00007487"/>
    </source>
</evidence>
<keyword evidence="4 8" id="KW-0627">Porphyrin biosynthesis</keyword>
<dbReference type="Proteomes" id="UP000267342">
    <property type="component" value="Chromosome"/>
</dbReference>
<accession>A0A348HF77</accession>
<proteinExistence type="inferred from homology"/>
<dbReference type="GO" id="GO:0005737">
    <property type="term" value="C:cytoplasm"/>
    <property type="evidence" value="ECO:0007669"/>
    <property type="project" value="UniProtKB-SubCell"/>
</dbReference>
<keyword evidence="10" id="KW-1185">Reference proteome</keyword>
<evidence type="ECO:0000256" key="6">
    <source>
        <dbReference type="ARBA" id="ARBA00048555"/>
    </source>
</evidence>
<keyword evidence="8 9" id="KW-0808">Transferase</keyword>
<dbReference type="PANTHER" id="PTHR46638:SF1">
    <property type="entry name" value="CORRINOID ADENOSYLTRANSFERASE"/>
    <property type="match status" value="1"/>
</dbReference>
<dbReference type="InterPro" id="IPR003724">
    <property type="entry name" value="CblAdoTrfase_CobA"/>
</dbReference>
<dbReference type="EMBL" id="AP018933">
    <property type="protein sequence ID" value="BBG30279.1"/>
    <property type="molecule type" value="Genomic_DNA"/>
</dbReference>
<keyword evidence="8" id="KW-0547">Nucleotide-binding</keyword>
<name>A0A348HF77_9GAMM</name>
<comment type="subcellular location">
    <subcellularLocation>
        <location evidence="8">Cytoplasm</location>
    </subcellularLocation>
</comment>
<reference evidence="9 10" key="1">
    <citation type="submission" date="2018-09" db="EMBL/GenBank/DDBJ databases">
        <title>Zymobacter palmae IAM14233 (=T109) whole genome analysis.</title>
        <authorList>
            <person name="Yanase H."/>
        </authorList>
    </citation>
    <scope>NUCLEOTIDE SEQUENCE [LARGE SCALE GENOMIC DNA]</scope>
    <source>
        <strain evidence="9 10">IAM14233</strain>
    </source>
</reference>
<dbReference type="OrthoDB" id="9810309at2"/>
<dbReference type="PIRSF" id="PIRSF015617">
    <property type="entry name" value="Adensltrnsf_CobA"/>
    <property type="match status" value="1"/>
</dbReference>
<evidence type="ECO:0000256" key="7">
    <source>
        <dbReference type="ARBA" id="ARBA00048692"/>
    </source>
</evidence>
<dbReference type="AlphaFoldDB" id="A0A348HF77"/>
<dbReference type="GO" id="GO:0006779">
    <property type="term" value="P:porphyrin-containing compound biosynthetic process"/>
    <property type="evidence" value="ECO:0007669"/>
    <property type="project" value="UniProtKB-UniRule"/>
</dbReference>
<evidence type="ECO:0000256" key="3">
    <source>
        <dbReference type="ARBA" id="ARBA00012454"/>
    </source>
</evidence>
<dbReference type="NCBIfam" id="NF004637">
    <property type="entry name" value="PRK05986.1"/>
    <property type="match status" value="1"/>
</dbReference>
<evidence type="ECO:0000256" key="4">
    <source>
        <dbReference type="ARBA" id="ARBA00023244"/>
    </source>
</evidence>
<sequence length="206" mass="22959">MTALENSYQRRMLKKKQIIDERVAQATTERGVLILLKGNGKGKSSSAFGTMVRALGHGQRAAVIQFIKGTRETGEHLFFKDHPNVDFHVMGHGFSWETRDPEREAEAARQAWQMACRYLIPSTASDAPHPVQLVILDELSYMLKYGYLDAQEVADVLAARPPALNVIVTGRTMALPLQEIADTISVIQDERHAFRLGVKAQAGIEF</sequence>
<dbReference type="STRING" id="1123510.GCA_000620025_01865"/>
<comment type="catalytic activity">
    <reaction evidence="6 8">
        <text>2 cob(II)yrinate a,c diamide + reduced [electron-transfer flavoprotein] + 2 ATP = 2 adenosylcob(III)yrinate a,c-diamide + 2 triphosphate + oxidized [electron-transfer flavoprotein] + 3 H(+)</text>
        <dbReference type="Rhea" id="RHEA:11528"/>
        <dbReference type="Rhea" id="RHEA-COMP:10685"/>
        <dbReference type="Rhea" id="RHEA-COMP:10686"/>
        <dbReference type="ChEBI" id="CHEBI:15378"/>
        <dbReference type="ChEBI" id="CHEBI:18036"/>
        <dbReference type="ChEBI" id="CHEBI:30616"/>
        <dbReference type="ChEBI" id="CHEBI:57692"/>
        <dbReference type="ChEBI" id="CHEBI:58307"/>
        <dbReference type="ChEBI" id="CHEBI:58503"/>
        <dbReference type="ChEBI" id="CHEBI:58537"/>
        <dbReference type="EC" id="2.5.1.17"/>
    </reaction>
</comment>
<dbReference type="EC" id="2.5.1.17" evidence="3 8"/>
<evidence type="ECO:0000313" key="9">
    <source>
        <dbReference type="EMBL" id="BBG30279.1"/>
    </source>
</evidence>
<evidence type="ECO:0000256" key="8">
    <source>
        <dbReference type="PIRNR" id="PIRNR015617"/>
    </source>
</evidence>
<dbReference type="Gene3D" id="3.40.50.300">
    <property type="entry name" value="P-loop containing nucleotide triphosphate hydrolases"/>
    <property type="match status" value="1"/>
</dbReference>
<keyword evidence="8" id="KW-0067">ATP-binding</keyword>
<keyword evidence="8" id="KW-0169">Cobalamin biosynthesis</keyword>
<dbReference type="PANTHER" id="PTHR46638">
    <property type="entry name" value="CORRINOID ADENOSYLTRANSFERASE"/>
    <property type="match status" value="1"/>
</dbReference>
<dbReference type="SUPFAM" id="SSF52540">
    <property type="entry name" value="P-loop containing nucleoside triphosphate hydrolases"/>
    <property type="match status" value="1"/>
</dbReference>
<dbReference type="CDD" id="cd00561">
    <property type="entry name" value="CobA_ACA"/>
    <property type="match status" value="1"/>
</dbReference>
<protein>
    <recommendedName>
        <fullName evidence="3 8">Corrinoid adenosyltransferase</fullName>
        <ecNumber evidence="3 8">2.5.1.17</ecNumber>
    </recommendedName>
    <alternativeName>
        <fullName evidence="8">Cob(II)alamin adenosyltransferase</fullName>
    </alternativeName>
    <alternativeName>
        <fullName evidence="8">Cob(II)yrinic acid a,c-diamide adenosyltransferase</fullName>
    </alternativeName>
</protein>
<dbReference type="NCBIfam" id="TIGR00708">
    <property type="entry name" value="cobA"/>
    <property type="match status" value="1"/>
</dbReference>
<dbReference type="UniPathway" id="UPA00148">
    <property type="reaction ID" value="UER00233"/>
</dbReference>
<comment type="function">
    <text evidence="5 8">Required for both de novo synthesis of the corrin ring for the assimilation of exogenous corrinoids. Participates in the adenosylation of a variety of incomplete and complete corrinoids.</text>
</comment>